<feature type="compositionally biased region" description="Basic and acidic residues" evidence="1">
    <location>
        <begin position="411"/>
        <end position="425"/>
    </location>
</feature>
<accession>A0A5B0NE05</accession>
<dbReference type="Proteomes" id="UP000324748">
    <property type="component" value="Unassembled WGS sequence"/>
</dbReference>
<reference evidence="3 4" key="1">
    <citation type="submission" date="2019-05" db="EMBL/GenBank/DDBJ databases">
        <title>Emergence of the Ug99 lineage of the wheat stem rust pathogen through somatic hybridization.</title>
        <authorList>
            <person name="Li F."/>
            <person name="Upadhyaya N.M."/>
            <person name="Sperschneider J."/>
            <person name="Matny O."/>
            <person name="Nguyen-Phuc H."/>
            <person name="Mago R."/>
            <person name="Raley C."/>
            <person name="Miller M.E."/>
            <person name="Silverstein K.A.T."/>
            <person name="Henningsen E."/>
            <person name="Hirsch C.D."/>
            <person name="Visser B."/>
            <person name="Pretorius Z.A."/>
            <person name="Steffenson B.J."/>
            <person name="Schwessinger B."/>
            <person name="Dodds P.N."/>
            <person name="Figueroa M."/>
        </authorList>
    </citation>
    <scope>NUCLEOTIDE SEQUENCE [LARGE SCALE GENOMIC DNA]</scope>
    <source>
        <strain evidence="3">21-0</strain>
    </source>
</reference>
<feature type="region of interest" description="Disordered" evidence="1">
    <location>
        <begin position="162"/>
        <end position="181"/>
    </location>
</feature>
<dbReference type="EMBL" id="VSWC01000105">
    <property type="protein sequence ID" value="KAA1086794.1"/>
    <property type="molecule type" value="Genomic_DNA"/>
</dbReference>
<proteinExistence type="predicted"/>
<keyword evidence="2" id="KW-0732">Signal</keyword>
<dbReference type="AlphaFoldDB" id="A0A5B0NE05"/>
<evidence type="ECO:0000256" key="1">
    <source>
        <dbReference type="SAM" id="MobiDB-lite"/>
    </source>
</evidence>
<feature type="region of interest" description="Disordered" evidence="1">
    <location>
        <begin position="406"/>
        <end position="425"/>
    </location>
</feature>
<sequence length="731" mass="83927">MQRPGSHALLFGFLVIVLAAFTNAAFTQSANGHLLEPKTEPPELLALSCKNIPATTPSHPSELDHSSSQSTHSLFNLFSSAEIQKSGVKPCKGSPPLHHHQIQMHGSSSKLDVTTDLTMGNSIGKRPWKANRQLTSNFPQLVQPSGLQDDEIYPEEHVSFHTYRKNSTPSPVKPHLQEQQPFPDDISSLAYANGYHEPPLESRVNHHKVSERSNINKECSTQNLLGKLGKPGFNPSGVVNDHELPARTFIDFLGVGDSDKQRPYSSSHESIYKENQVPPNSPPDFHKGNFALWKSYGVSPLLDLSIDLNLGRISRIPDKTASSNKKIMDKEYLEYHISNFAFQKHEIPPNHFGQSMKPVAKLPTETKYAHGLRNSDYFQIWQSSHPLTGQVVDGKYKSNNAQVYPKGLKRKSPDLTEAGRDDTHQKTKAKKLLDFSSAPIAIKGIFGPFGKTKTSYINNKQVPQPQEPISKLVSHMKMTTSDHPEKYRNLNIYLYELKDTLKRTKLPRLTFKANSFKRKQSSEATKFYWESVLKLIKPEDKGRLIIKLSEFKFTASKFHRMSSYKVEKMSREEKYAFYTSKKRFFEDSKDTWFDYWALQTKLNFKAYCESRIPAEYRDVFPLFVFHVEMIRAIIPLPEEQSCEYTQKMAEACQFFEDLAKQKKENLDYLRKSKYGSGYLWDFLQPWIRHYSETLWTQMKDHNRDLSTAKGLINKLFSLSVENLTEQYRKRL</sequence>
<evidence type="ECO:0000256" key="2">
    <source>
        <dbReference type="SAM" id="SignalP"/>
    </source>
</evidence>
<feature type="region of interest" description="Disordered" evidence="1">
    <location>
        <begin position="259"/>
        <end position="281"/>
    </location>
</feature>
<evidence type="ECO:0000313" key="4">
    <source>
        <dbReference type="Proteomes" id="UP000324748"/>
    </source>
</evidence>
<name>A0A5B0NE05_PUCGR</name>
<protein>
    <submittedName>
        <fullName evidence="3">Uncharacterized protein</fullName>
    </submittedName>
</protein>
<feature type="region of interest" description="Disordered" evidence="1">
    <location>
        <begin position="88"/>
        <end position="108"/>
    </location>
</feature>
<organism evidence="3 4">
    <name type="scientific">Puccinia graminis f. sp. tritici</name>
    <dbReference type="NCBI Taxonomy" id="56615"/>
    <lineage>
        <taxon>Eukaryota</taxon>
        <taxon>Fungi</taxon>
        <taxon>Dikarya</taxon>
        <taxon>Basidiomycota</taxon>
        <taxon>Pucciniomycotina</taxon>
        <taxon>Pucciniomycetes</taxon>
        <taxon>Pucciniales</taxon>
        <taxon>Pucciniaceae</taxon>
        <taxon>Puccinia</taxon>
    </lineage>
</organism>
<keyword evidence="4" id="KW-1185">Reference proteome</keyword>
<feature type="signal peptide" evidence="2">
    <location>
        <begin position="1"/>
        <end position="24"/>
    </location>
</feature>
<feature type="chain" id="PRO_5022951405" evidence="2">
    <location>
        <begin position="25"/>
        <end position="731"/>
    </location>
</feature>
<gene>
    <name evidence="3" type="ORF">PGT21_011930</name>
</gene>
<evidence type="ECO:0000313" key="3">
    <source>
        <dbReference type="EMBL" id="KAA1086794.1"/>
    </source>
</evidence>
<comment type="caution">
    <text evidence="3">The sequence shown here is derived from an EMBL/GenBank/DDBJ whole genome shotgun (WGS) entry which is preliminary data.</text>
</comment>